<reference evidence="1 2" key="1">
    <citation type="submission" date="2024-09" db="EMBL/GenBank/DDBJ databases">
        <authorList>
            <person name="Sun Q."/>
            <person name="Mori K."/>
        </authorList>
    </citation>
    <scope>NUCLEOTIDE SEQUENCE [LARGE SCALE GENOMIC DNA]</scope>
    <source>
        <strain evidence="1 2">JCM 3143</strain>
    </source>
</reference>
<gene>
    <name evidence="1" type="ORF">ACFFSA_38200</name>
</gene>
<protein>
    <submittedName>
        <fullName evidence="1">Uncharacterized protein</fullName>
    </submittedName>
</protein>
<name>A0ABV5SBC5_9ACTN</name>
<proteinExistence type="predicted"/>
<organism evidence="1 2">
    <name type="scientific">Nonomuraea helvata</name>
    <dbReference type="NCBI Taxonomy" id="37484"/>
    <lineage>
        <taxon>Bacteria</taxon>
        <taxon>Bacillati</taxon>
        <taxon>Actinomycetota</taxon>
        <taxon>Actinomycetes</taxon>
        <taxon>Streptosporangiales</taxon>
        <taxon>Streptosporangiaceae</taxon>
        <taxon>Nonomuraea</taxon>
    </lineage>
</organism>
<sequence>MMTTDSTARAEFIAGLRSLARFLADNPKVPVPSYGETILLHAVGTDEEQRAQVDRVADLIGSQASGGTHYKTSRDFGPLTYEVLAISEQHMRDHEAAASYYGAVTA</sequence>
<accession>A0ABV5SBC5</accession>
<dbReference type="EMBL" id="JBHMBW010000051">
    <property type="protein sequence ID" value="MFB9628940.1"/>
    <property type="molecule type" value="Genomic_DNA"/>
</dbReference>
<comment type="caution">
    <text evidence="1">The sequence shown here is derived from an EMBL/GenBank/DDBJ whole genome shotgun (WGS) entry which is preliminary data.</text>
</comment>
<keyword evidence="2" id="KW-1185">Reference proteome</keyword>
<evidence type="ECO:0000313" key="2">
    <source>
        <dbReference type="Proteomes" id="UP001589532"/>
    </source>
</evidence>
<evidence type="ECO:0000313" key="1">
    <source>
        <dbReference type="EMBL" id="MFB9628940.1"/>
    </source>
</evidence>
<dbReference type="RefSeq" id="WP_344998817.1">
    <property type="nucleotide sequence ID" value="NZ_BAAAXV010000009.1"/>
</dbReference>
<dbReference type="Proteomes" id="UP001589532">
    <property type="component" value="Unassembled WGS sequence"/>
</dbReference>